<dbReference type="Proteomes" id="UP000242877">
    <property type="component" value="Unassembled WGS sequence"/>
</dbReference>
<gene>
    <name evidence="2" type="ORF">AAP_04614</name>
</gene>
<dbReference type="EMBL" id="AZGZ01000023">
    <property type="protein sequence ID" value="KZZ88822.1"/>
    <property type="molecule type" value="Genomic_DNA"/>
</dbReference>
<feature type="compositionally biased region" description="Low complexity" evidence="1">
    <location>
        <begin position="247"/>
        <end position="257"/>
    </location>
</feature>
<evidence type="ECO:0000313" key="2">
    <source>
        <dbReference type="EMBL" id="KZZ88822.1"/>
    </source>
</evidence>
<evidence type="ECO:0000313" key="3">
    <source>
        <dbReference type="Proteomes" id="UP000242877"/>
    </source>
</evidence>
<keyword evidence="3" id="KW-1185">Reference proteome</keyword>
<sequence>MPPALPPDTPQGRDLTGVLTDRGKKDNLKNQDKRQAPCSLSLETSTSEFEYSTDVFRSYNFEEDEKVVNAQATKRRVEQPAEPTAQSGKSRRTFQSDSFTESGSGLEDDSARLGDWIPLEPSATSSGTSMLSPLTNPTLVRQTPEASGSSLTTIAEDGHVKGTESQGPFQTLPSIVPDSQPDAPVEILTPSEEVGLCGRRSRWQRSRKAIDGIEITSSSTLENDADELQPAASGTPYMGDQEAGQLSSQSSDTSSQTILAVSGARPGASQHPSEATTKSRSSGDIDSQSSLCVETNQTPSEEDIERLPLHTSISTEHSSQDSLPKRRRLLPVLPPSSPSRLISQDQEDNVNYLHHGTNGSVFEKGDISFSMFKTLLPLQVVSPEPEGTREAQSVSRVTPPLNILAQHEDLEYISN</sequence>
<name>A0A167WGN3_9EURO</name>
<dbReference type="OrthoDB" id="4207746at2759"/>
<dbReference type="AlphaFoldDB" id="A0A167WGN3"/>
<feature type="compositionally biased region" description="Polar residues" evidence="1">
    <location>
        <begin position="311"/>
        <end position="321"/>
    </location>
</feature>
<feature type="compositionally biased region" description="Low complexity" evidence="1">
    <location>
        <begin position="279"/>
        <end position="290"/>
    </location>
</feature>
<feature type="compositionally biased region" description="Polar residues" evidence="1">
    <location>
        <begin position="122"/>
        <end position="153"/>
    </location>
</feature>
<reference evidence="2 3" key="1">
    <citation type="journal article" date="2016" name="Genome Biol. Evol.">
        <title>Divergent and convergent evolution of fungal pathogenicity.</title>
        <authorList>
            <person name="Shang Y."/>
            <person name="Xiao G."/>
            <person name="Zheng P."/>
            <person name="Cen K."/>
            <person name="Zhan S."/>
            <person name="Wang C."/>
        </authorList>
    </citation>
    <scope>NUCLEOTIDE SEQUENCE [LARGE SCALE GENOMIC DNA]</scope>
    <source>
        <strain evidence="2 3">ARSEF 7405</strain>
    </source>
</reference>
<feature type="compositionally biased region" description="Polar residues" evidence="1">
    <location>
        <begin position="163"/>
        <end position="173"/>
    </location>
</feature>
<feature type="region of interest" description="Disordered" evidence="1">
    <location>
        <begin position="70"/>
        <end position="185"/>
    </location>
</feature>
<accession>A0A167WGN3</accession>
<evidence type="ECO:0000256" key="1">
    <source>
        <dbReference type="SAM" id="MobiDB-lite"/>
    </source>
</evidence>
<feature type="compositionally biased region" description="Basic and acidic residues" evidence="1">
    <location>
        <begin position="21"/>
        <end position="35"/>
    </location>
</feature>
<feature type="region of interest" description="Disordered" evidence="1">
    <location>
        <begin position="198"/>
        <end position="342"/>
    </location>
</feature>
<comment type="caution">
    <text evidence="2">The sequence shown here is derived from an EMBL/GenBank/DDBJ whole genome shotgun (WGS) entry which is preliminary data.</text>
</comment>
<protein>
    <submittedName>
        <fullName evidence="2">Uncharacterized protein</fullName>
    </submittedName>
</protein>
<organism evidence="2 3">
    <name type="scientific">Ascosphaera apis ARSEF 7405</name>
    <dbReference type="NCBI Taxonomy" id="392613"/>
    <lineage>
        <taxon>Eukaryota</taxon>
        <taxon>Fungi</taxon>
        <taxon>Dikarya</taxon>
        <taxon>Ascomycota</taxon>
        <taxon>Pezizomycotina</taxon>
        <taxon>Eurotiomycetes</taxon>
        <taxon>Eurotiomycetidae</taxon>
        <taxon>Onygenales</taxon>
        <taxon>Ascosphaeraceae</taxon>
        <taxon>Ascosphaera</taxon>
    </lineage>
</organism>
<proteinExistence type="predicted"/>
<dbReference type="VEuPathDB" id="FungiDB:AAP_04614"/>
<feature type="compositionally biased region" description="Polar residues" evidence="1">
    <location>
        <begin position="84"/>
        <end position="103"/>
    </location>
</feature>
<feature type="region of interest" description="Disordered" evidence="1">
    <location>
        <begin position="1"/>
        <end position="45"/>
    </location>
</feature>